<feature type="transmembrane region" description="Helical" evidence="1">
    <location>
        <begin position="6"/>
        <end position="22"/>
    </location>
</feature>
<reference evidence="3" key="1">
    <citation type="submission" date="2015-05" db="EMBL/GenBank/DDBJ databases">
        <authorList>
            <consortium name="Pathogen Informatics"/>
        </authorList>
    </citation>
    <scope>NUCLEOTIDE SEQUENCE [LARGE SCALE GENOMIC DNA]</scope>
    <source>
        <strain evidence="3">L1-83</strain>
    </source>
</reference>
<dbReference type="Proteomes" id="UP000049828">
    <property type="component" value="Unassembled WGS sequence"/>
</dbReference>
<protein>
    <recommendedName>
        <fullName evidence="4">DUF1294 domain-containing protein</fullName>
    </recommendedName>
</protein>
<evidence type="ECO:0000313" key="3">
    <source>
        <dbReference type="Proteomes" id="UP000049828"/>
    </source>
</evidence>
<keyword evidence="1" id="KW-1133">Transmembrane helix</keyword>
<dbReference type="PIRSF" id="PIRSF002599">
    <property type="entry name" value="Cold_shock_A"/>
    <property type="match status" value="1"/>
</dbReference>
<keyword evidence="1" id="KW-0472">Membrane</keyword>
<evidence type="ECO:0000313" key="2">
    <source>
        <dbReference type="EMBL" id="CRL35625.1"/>
    </source>
</evidence>
<keyword evidence="1" id="KW-0812">Transmembrane</keyword>
<dbReference type="OrthoDB" id="1698854at2"/>
<dbReference type="EMBL" id="CVRS01000061">
    <property type="protein sequence ID" value="CRL35625.1"/>
    <property type="molecule type" value="Genomic_DNA"/>
</dbReference>
<dbReference type="STRING" id="360807.ERS852392_00995"/>
<evidence type="ECO:0008006" key="4">
    <source>
        <dbReference type="Google" id="ProtNLM"/>
    </source>
</evidence>
<dbReference type="InterPro" id="IPR012156">
    <property type="entry name" value="Cold_shock_CspA"/>
</dbReference>
<feature type="transmembrane region" description="Helical" evidence="1">
    <location>
        <begin position="64"/>
        <end position="86"/>
    </location>
</feature>
<keyword evidence="3" id="KW-1185">Reference proteome</keyword>
<name>A0A0M6WJ64_9FIRM</name>
<dbReference type="GO" id="GO:0003676">
    <property type="term" value="F:nucleic acid binding"/>
    <property type="evidence" value="ECO:0007669"/>
    <property type="project" value="InterPro"/>
</dbReference>
<feature type="transmembrane region" description="Helical" evidence="1">
    <location>
        <begin position="38"/>
        <end position="58"/>
    </location>
</feature>
<dbReference type="AlphaFoldDB" id="A0A0M6WJ64"/>
<organism evidence="2 3">
    <name type="scientific">Roseburia inulinivorans</name>
    <dbReference type="NCBI Taxonomy" id="360807"/>
    <lineage>
        <taxon>Bacteria</taxon>
        <taxon>Bacillati</taxon>
        <taxon>Bacillota</taxon>
        <taxon>Clostridia</taxon>
        <taxon>Lachnospirales</taxon>
        <taxon>Lachnospiraceae</taxon>
        <taxon>Roseburia</taxon>
    </lineage>
</organism>
<accession>A0A0M6WJ64</accession>
<gene>
    <name evidence="2" type="ORF">RIL183_17271</name>
</gene>
<dbReference type="Pfam" id="PF06961">
    <property type="entry name" value="DUF1294"/>
    <property type="match status" value="1"/>
</dbReference>
<evidence type="ECO:0000256" key="1">
    <source>
        <dbReference type="SAM" id="Phobius"/>
    </source>
</evidence>
<dbReference type="InterPro" id="IPR010718">
    <property type="entry name" value="DUF1294"/>
</dbReference>
<sequence>MQKGLLIYLIVMNLIGLAVMAMDKSKARHHAWRIPEKTLFLVSILGGSVGTWAGMYLFHHKTKHWYFVVGMPAILILQMCIAVLIWKTHGFGM</sequence>
<proteinExistence type="predicted"/>
<dbReference type="RefSeq" id="WP_055039381.1">
    <property type="nucleotide sequence ID" value="NZ_CATWND010000015.1"/>
</dbReference>